<evidence type="ECO:0008006" key="5">
    <source>
        <dbReference type="Google" id="ProtNLM"/>
    </source>
</evidence>
<evidence type="ECO:0000313" key="3">
    <source>
        <dbReference type="EMBL" id="PWO00579.1"/>
    </source>
</evidence>
<comment type="similarity">
    <text evidence="1">Belongs to the gemin-2 family.</text>
</comment>
<gene>
    <name evidence="3" type="ORF">FA09DRAFT_336700</name>
</gene>
<evidence type="ECO:0000256" key="2">
    <source>
        <dbReference type="SAM" id="MobiDB-lite"/>
    </source>
</evidence>
<evidence type="ECO:0000313" key="4">
    <source>
        <dbReference type="Proteomes" id="UP000245946"/>
    </source>
</evidence>
<feature type="region of interest" description="Disordered" evidence="2">
    <location>
        <begin position="1"/>
        <end position="35"/>
    </location>
</feature>
<dbReference type="EMBL" id="KZ819285">
    <property type="protein sequence ID" value="PWO00579.1"/>
    <property type="molecule type" value="Genomic_DNA"/>
</dbReference>
<evidence type="ECO:0000256" key="1">
    <source>
        <dbReference type="ARBA" id="ARBA00025758"/>
    </source>
</evidence>
<dbReference type="OrthoDB" id="428895at2759"/>
<dbReference type="GO" id="GO:0000387">
    <property type="term" value="P:spliceosomal snRNP assembly"/>
    <property type="evidence" value="ECO:0007669"/>
    <property type="project" value="InterPro"/>
</dbReference>
<dbReference type="Proteomes" id="UP000245946">
    <property type="component" value="Unassembled WGS sequence"/>
</dbReference>
<dbReference type="GeneID" id="37271456"/>
<dbReference type="GO" id="GO:0005634">
    <property type="term" value="C:nucleus"/>
    <property type="evidence" value="ECO:0007669"/>
    <property type="project" value="TreeGrafter"/>
</dbReference>
<dbReference type="InterPro" id="IPR035426">
    <property type="entry name" value="Gemin2/Brr1"/>
</dbReference>
<dbReference type="Gene3D" id="1.20.58.1070">
    <property type="match status" value="1"/>
</dbReference>
<dbReference type="AlphaFoldDB" id="A0A316ZHR0"/>
<protein>
    <recommendedName>
        <fullName evidence="5">Survival motor neuron interacting protein 1</fullName>
    </recommendedName>
</protein>
<organism evidence="3 4">
    <name type="scientific">Tilletiopsis washingtonensis</name>
    <dbReference type="NCBI Taxonomy" id="58919"/>
    <lineage>
        <taxon>Eukaryota</taxon>
        <taxon>Fungi</taxon>
        <taxon>Dikarya</taxon>
        <taxon>Basidiomycota</taxon>
        <taxon>Ustilaginomycotina</taxon>
        <taxon>Exobasidiomycetes</taxon>
        <taxon>Entylomatales</taxon>
        <taxon>Entylomatales incertae sedis</taxon>
        <taxon>Tilletiopsis</taxon>
    </lineage>
</organism>
<accession>A0A316ZHR0</accession>
<sequence length="339" mass="36901">MFAPPAKKARRQRYTRGADDDESAAGPSSKRAKAATVVIGEEEELDYGNQTLPVGRLPPDFDGIPTDGETYLAVVRQQAKSHPAVLTAATNPYAVVEVAPVPVVAANGSRTALPPQEWREQYVTRFKAMREALAAPPAGPISNPRTGRLPRKGRADEWYKFVHGCAPDRPIEIDGDEWSAPQMPAAGRSRDDAEPQDTSATEREPSAPLLKRLTTTHILAALTVLPYWFTLPFAGPAPAPVFNPLYARWLFALLAMLDGRLTSDEISTLRVLARACIASLALSRAKRSAKARLAKRTLTDDEWLVGEEGAWSVIAAVAGVWGQWDMWDDAARELGAVTQ</sequence>
<reference evidence="3 4" key="1">
    <citation type="journal article" date="2018" name="Mol. Biol. Evol.">
        <title>Broad Genomic Sampling Reveals a Smut Pathogenic Ancestry of the Fungal Clade Ustilaginomycotina.</title>
        <authorList>
            <person name="Kijpornyongpan T."/>
            <person name="Mondo S.J."/>
            <person name="Barry K."/>
            <person name="Sandor L."/>
            <person name="Lee J."/>
            <person name="Lipzen A."/>
            <person name="Pangilinan J."/>
            <person name="LaButti K."/>
            <person name="Hainaut M."/>
            <person name="Henrissat B."/>
            <person name="Grigoriev I.V."/>
            <person name="Spatafora J.W."/>
            <person name="Aime M.C."/>
        </authorList>
    </citation>
    <scope>NUCLEOTIDE SEQUENCE [LARGE SCALE GENOMIC DNA]</scope>
    <source>
        <strain evidence="3 4">MCA 4186</strain>
    </source>
</reference>
<dbReference type="RefSeq" id="XP_025600857.1">
    <property type="nucleotide sequence ID" value="XM_025743912.1"/>
</dbReference>
<name>A0A316ZHR0_9BASI</name>
<dbReference type="Pfam" id="PF04938">
    <property type="entry name" value="SIP1"/>
    <property type="match status" value="1"/>
</dbReference>
<keyword evidence="4" id="KW-1185">Reference proteome</keyword>
<feature type="region of interest" description="Disordered" evidence="2">
    <location>
        <begin position="170"/>
        <end position="207"/>
    </location>
</feature>
<proteinExistence type="inferred from homology"/>
<dbReference type="GO" id="GO:0032797">
    <property type="term" value="C:SMN complex"/>
    <property type="evidence" value="ECO:0007669"/>
    <property type="project" value="TreeGrafter"/>
</dbReference>
<dbReference type="PANTHER" id="PTHR12794">
    <property type="entry name" value="GEMIN2"/>
    <property type="match status" value="1"/>
</dbReference>
<dbReference type="PANTHER" id="PTHR12794:SF0">
    <property type="entry name" value="GEM-ASSOCIATED PROTEIN 2"/>
    <property type="match status" value="1"/>
</dbReference>